<keyword evidence="6" id="KW-0106">Calcium</keyword>
<keyword evidence="7" id="KW-1015">Disulfide bond</keyword>
<comment type="caution">
    <text evidence="10">The sequence shown here is derived from an EMBL/GenBank/DDBJ whole genome shotgun (WGS) entry which is preliminary data.</text>
</comment>
<dbReference type="Gene3D" id="3.40.50.1820">
    <property type="entry name" value="alpha/beta hydrolase"/>
    <property type="match status" value="1"/>
</dbReference>
<dbReference type="InterPro" id="IPR011118">
    <property type="entry name" value="Tannase/feruloyl_esterase"/>
</dbReference>
<protein>
    <submittedName>
        <fullName evidence="10">Feruloyl esterase</fullName>
        <ecNumber evidence="10">3.1.1.73</ecNumber>
    </submittedName>
</protein>
<feature type="signal peptide" evidence="9">
    <location>
        <begin position="1"/>
        <end position="28"/>
    </location>
</feature>
<dbReference type="GO" id="GO:0046872">
    <property type="term" value="F:metal ion binding"/>
    <property type="evidence" value="ECO:0007669"/>
    <property type="project" value="UniProtKB-KW"/>
</dbReference>
<dbReference type="SUPFAM" id="SSF53474">
    <property type="entry name" value="alpha/beta-Hydrolases"/>
    <property type="match status" value="1"/>
</dbReference>
<evidence type="ECO:0000256" key="5">
    <source>
        <dbReference type="ARBA" id="ARBA00022801"/>
    </source>
</evidence>
<name>A0A840XY75_9PROT</name>
<keyword evidence="11" id="KW-1185">Reference proteome</keyword>
<keyword evidence="5 10" id="KW-0378">Hydrolase</keyword>
<evidence type="ECO:0000256" key="2">
    <source>
        <dbReference type="ARBA" id="ARBA00022487"/>
    </source>
</evidence>
<dbReference type="GO" id="GO:0030600">
    <property type="term" value="F:feruloyl esterase activity"/>
    <property type="evidence" value="ECO:0007669"/>
    <property type="project" value="UniProtKB-EC"/>
</dbReference>
<dbReference type="Pfam" id="PF07519">
    <property type="entry name" value="Tannase"/>
    <property type="match status" value="1"/>
</dbReference>
<proteinExistence type="inferred from homology"/>
<dbReference type="InterPro" id="IPR029058">
    <property type="entry name" value="AB_hydrolase_fold"/>
</dbReference>
<keyword evidence="3" id="KW-0479">Metal-binding</keyword>
<dbReference type="EC" id="3.1.1.73" evidence="10"/>
<dbReference type="EMBL" id="JACIJD010000003">
    <property type="protein sequence ID" value="MBB5692846.1"/>
    <property type="molecule type" value="Genomic_DNA"/>
</dbReference>
<comment type="similarity">
    <text evidence="1">Belongs to the tannase family.</text>
</comment>
<evidence type="ECO:0000256" key="1">
    <source>
        <dbReference type="ARBA" id="ARBA00006249"/>
    </source>
</evidence>
<gene>
    <name evidence="10" type="ORF">FHS87_000865</name>
</gene>
<evidence type="ECO:0000256" key="4">
    <source>
        <dbReference type="ARBA" id="ARBA00022729"/>
    </source>
</evidence>
<accession>A0A840XY75</accession>
<evidence type="ECO:0000256" key="9">
    <source>
        <dbReference type="SAM" id="SignalP"/>
    </source>
</evidence>
<organism evidence="10 11">
    <name type="scientific">Muricoccus pecuniae</name>
    <dbReference type="NCBI Taxonomy" id="693023"/>
    <lineage>
        <taxon>Bacteria</taxon>
        <taxon>Pseudomonadati</taxon>
        <taxon>Pseudomonadota</taxon>
        <taxon>Alphaproteobacteria</taxon>
        <taxon>Acetobacterales</taxon>
        <taxon>Roseomonadaceae</taxon>
        <taxon>Muricoccus</taxon>
    </lineage>
</organism>
<evidence type="ECO:0000256" key="6">
    <source>
        <dbReference type="ARBA" id="ARBA00022837"/>
    </source>
</evidence>
<keyword evidence="2" id="KW-0719">Serine esterase</keyword>
<evidence type="ECO:0000313" key="11">
    <source>
        <dbReference type="Proteomes" id="UP000580654"/>
    </source>
</evidence>
<dbReference type="PANTHER" id="PTHR33938:SF15">
    <property type="entry name" value="FERULOYL ESTERASE B-RELATED"/>
    <property type="match status" value="1"/>
</dbReference>
<dbReference type="RefSeq" id="WP_184514259.1">
    <property type="nucleotide sequence ID" value="NZ_JACIJD010000003.1"/>
</dbReference>
<keyword evidence="4 9" id="KW-0732">Signal</keyword>
<evidence type="ECO:0000313" key="10">
    <source>
        <dbReference type="EMBL" id="MBB5692846.1"/>
    </source>
</evidence>
<evidence type="ECO:0000256" key="3">
    <source>
        <dbReference type="ARBA" id="ARBA00022723"/>
    </source>
</evidence>
<evidence type="ECO:0000256" key="8">
    <source>
        <dbReference type="SAM" id="MobiDB-lite"/>
    </source>
</evidence>
<reference evidence="10 11" key="1">
    <citation type="submission" date="2020-08" db="EMBL/GenBank/DDBJ databases">
        <title>Genomic Encyclopedia of Type Strains, Phase IV (KMG-IV): sequencing the most valuable type-strain genomes for metagenomic binning, comparative biology and taxonomic classification.</title>
        <authorList>
            <person name="Goeker M."/>
        </authorList>
    </citation>
    <scope>NUCLEOTIDE SEQUENCE [LARGE SCALE GENOMIC DNA]</scope>
    <source>
        <strain evidence="10 11">DSM 25622</strain>
    </source>
</reference>
<evidence type="ECO:0000256" key="7">
    <source>
        <dbReference type="ARBA" id="ARBA00023157"/>
    </source>
</evidence>
<dbReference type="AlphaFoldDB" id="A0A840XY75"/>
<feature type="region of interest" description="Disordered" evidence="8">
    <location>
        <begin position="515"/>
        <end position="549"/>
    </location>
</feature>
<dbReference type="Proteomes" id="UP000580654">
    <property type="component" value="Unassembled WGS sequence"/>
</dbReference>
<feature type="chain" id="PRO_5033029864" evidence="9">
    <location>
        <begin position="29"/>
        <end position="549"/>
    </location>
</feature>
<sequence>MPGQDAGHPLLAGALALSLLAPGGAALAQDACAALTALARPDLRITRAEAVPAGTLPTENPGRAALTGAARSAAALPAHCVVEGMIGPRTGAEGASFGTGFQLRLPQEWNGRLLFQGGGGQDGVINEAVGAIPVSGSTARPALNRGYAVVSTDSGHQGRDSSDSSFGTDQQARIDHAYASIGTVSREARRVVEARYGRGPERAYFMGCSNGGRSAMMAAQRFPTEFDGIVAGNPGFRLSRAAIGQAWDIQALTAAAPRDAEGRPVLANALTPADMNLLGGAILKACDAADGLEDGVVEAMSRCRFDPAALRCAGEKNESCLTDAQLGALDRVFSGAKDGQGRALYAGWPWDPGIASPGWRAWKLGTSGSARPNARSATLTPGSLGLYFMTPPVRDLDLLAFDFDRDAPRTAGTGAINDPVATLLSTFTARGGRMIVFHGNADPVFSADDLRAYWRDLARDNGGDGALAGWARLFTVPGMTHCGGGPALDDFDPLSAIEAWVERGEAPERLVARGNAFPGRSRPLCPHPQEARYTGGDPQAAESFACQAP</sequence>
<dbReference type="PANTHER" id="PTHR33938">
    <property type="entry name" value="FERULOYL ESTERASE B-RELATED"/>
    <property type="match status" value="1"/>
</dbReference>